<dbReference type="PROSITE" id="PS50297">
    <property type="entry name" value="ANK_REP_REGION"/>
    <property type="match status" value="1"/>
</dbReference>
<dbReference type="PANTHER" id="PTHR24198:SF165">
    <property type="entry name" value="ANKYRIN REPEAT-CONTAINING PROTEIN-RELATED"/>
    <property type="match status" value="1"/>
</dbReference>
<dbReference type="InterPro" id="IPR002110">
    <property type="entry name" value="Ankyrin_rpt"/>
</dbReference>
<feature type="repeat" description="ANK" evidence="3">
    <location>
        <begin position="755"/>
        <end position="787"/>
    </location>
</feature>
<feature type="repeat" description="ANK" evidence="3">
    <location>
        <begin position="821"/>
        <end position="853"/>
    </location>
</feature>
<accession>A0A1S2CY76</accession>
<dbReference type="InterPro" id="IPR036770">
    <property type="entry name" value="Ankyrin_rpt-contain_sf"/>
</dbReference>
<name>A0A1S2CY76_AERSO</name>
<evidence type="ECO:0000313" key="5">
    <source>
        <dbReference type="Proteomes" id="UP000179934"/>
    </source>
</evidence>
<dbReference type="PANTHER" id="PTHR24198">
    <property type="entry name" value="ANKYRIN REPEAT AND PROTEIN KINASE DOMAIN-CONTAINING PROTEIN"/>
    <property type="match status" value="1"/>
</dbReference>
<dbReference type="OrthoDB" id="7029844at2"/>
<protein>
    <submittedName>
        <fullName evidence="4">Uncharacterized protein</fullName>
    </submittedName>
</protein>
<evidence type="ECO:0000256" key="1">
    <source>
        <dbReference type="ARBA" id="ARBA00022737"/>
    </source>
</evidence>
<dbReference type="AlphaFoldDB" id="A0A1S2CY76"/>
<sequence>MSALPLPEAILLEIHQSLGCQSYPTTKKTKFATGQISLKAHQRMSKEVFDDIFRALGIDPLAQSDARDNFMEFEHAYKFLELNTWTFDADQRQINWTMLTHFYMPTLARQMGFWNLDQALDRGMPGGRFWYLPEPCEVKGKPSLYMPVAQVVDWLLDLLGMPIEALADQHSELLEDGYDGLRRSLYNWRSGTTIRPESIEKYFSDEITLRFDGAISLHNDDSPSAQFSDAIIFLEKKGLTADQLRLEIPMTQPGRIESILDGQADEDEQATFVKCIAERYAAPLPKIIRQRLLLARTVQDGYVRLLKYLFPNVDKLCADPQQNKLLQLFAIYKAVYNLTIDAYRYCGEQGEAAENAWFEAHLPEWDKQGIFLSILPSRRETANLELAQLLTRHFYHLQPGAMLEDHFALDAASAEPIIRKKLELLKANADETQAIDRLIDRMRTSSPWRALQTEQRYWVVSQVAQHPSLTPRAKEAAIHRLHEIAATPAETIQTILFGLDGYLNGDRKQRPKDTKTKVQVLLDEAEASSGYELWKAPILQYKAKHLLASNDFEGATKLFREALNAASERNYGPLRGEIARDGLALEVANQKLITNNHEKYYREMLAGGMMAECDTVPSIEDIARWSSDYFWEELYKPYPGIEAEVRSMQSTMDKLLNDLLPLFKAGEQGGLQKWINANRSLLKSSLPDVDGNSVLMALLKMHSLFLQNMPMMKQMVPPELQSETRRFEAMLAHWRSFIGQLAQESPKQLNIPDIKGQTPLMLMAEKGDTELVTIMLKAGADPEMQSSSGMTALHSAIKSGVDSCVDVLLDHPCKRDNLTDDGQSPLHTASWTANLHAVRRLLQLSPKLARQRNSQGMTPLERINYLIDNPEALSLLANQRAQNGQLCATKQELLATADLLAQATPMLQK</sequence>
<proteinExistence type="predicted"/>
<dbReference type="SMART" id="SM00248">
    <property type="entry name" value="ANK"/>
    <property type="match status" value="3"/>
</dbReference>
<gene>
    <name evidence="4" type="ORF">BJD16_12525</name>
</gene>
<dbReference type="Pfam" id="PF12796">
    <property type="entry name" value="Ank_2"/>
    <property type="match status" value="1"/>
</dbReference>
<dbReference type="Gene3D" id="1.25.40.20">
    <property type="entry name" value="Ankyrin repeat-containing domain"/>
    <property type="match status" value="1"/>
</dbReference>
<dbReference type="GeneID" id="58922925"/>
<organism evidence="4 5">
    <name type="scientific">Aeromonas sobria</name>
    <dbReference type="NCBI Taxonomy" id="646"/>
    <lineage>
        <taxon>Bacteria</taxon>
        <taxon>Pseudomonadati</taxon>
        <taxon>Pseudomonadota</taxon>
        <taxon>Gammaproteobacteria</taxon>
        <taxon>Aeromonadales</taxon>
        <taxon>Aeromonadaceae</taxon>
        <taxon>Aeromonas</taxon>
    </lineage>
</organism>
<keyword evidence="2 3" id="KW-0040">ANK repeat</keyword>
<keyword evidence="1" id="KW-0677">Repeat</keyword>
<dbReference type="SUPFAM" id="SSF48403">
    <property type="entry name" value="Ankyrin repeat"/>
    <property type="match status" value="1"/>
</dbReference>
<reference evidence="4 5" key="1">
    <citation type="submission" date="2016-09" db="EMBL/GenBank/DDBJ databases">
        <title>Draft Genome Sequence of Aeromonas sobria Strain 08005, Isolated from Sick Rana catesbeiana.</title>
        <authorList>
            <person name="Yang Q."/>
        </authorList>
    </citation>
    <scope>NUCLEOTIDE SEQUENCE [LARGE SCALE GENOMIC DNA]</scope>
    <source>
        <strain evidence="4 5">08005</strain>
    </source>
</reference>
<evidence type="ECO:0000256" key="3">
    <source>
        <dbReference type="PROSITE-ProRule" id="PRU00023"/>
    </source>
</evidence>
<comment type="caution">
    <text evidence="4">The sequence shown here is derived from an EMBL/GenBank/DDBJ whole genome shotgun (WGS) entry which is preliminary data.</text>
</comment>
<dbReference type="Proteomes" id="UP000179934">
    <property type="component" value="Unassembled WGS sequence"/>
</dbReference>
<evidence type="ECO:0000256" key="2">
    <source>
        <dbReference type="ARBA" id="ARBA00023043"/>
    </source>
</evidence>
<dbReference type="STRING" id="646.BJD16_12525"/>
<dbReference type="PROSITE" id="PS50088">
    <property type="entry name" value="ANK_REPEAT"/>
    <property type="match status" value="2"/>
</dbReference>
<dbReference type="RefSeq" id="WP_042021753.1">
    <property type="nucleotide sequence ID" value="NZ_CDBW01000028.1"/>
</dbReference>
<dbReference type="EMBL" id="MKFU01000010">
    <property type="protein sequence ID" value="OHY93662.1"/>
    <property type="molecule type" value="Genomic_DNA"/>
</dbReference>
<evidence type="ECO:0000313" key="4">
    <source>
        <dbReference type="EMBL" id="OHY93662.1"/>
    </source>
</evidence>